<sequence>MSPVVKKLLQRLAKGRRTIFDPKTSAGSSIELPGMFQGGEVPGMCPKPRGAVPKEDISKISPPRETLP</sequence>
<proteinExistence type="predicted"/>
<evidence type="ECO:0000313" key="3">
    <source>
        <dbReference type="Proteomes" id="UP000886653"/>
    </source>
</evidence>
<comment type="caution">
    <text evidence="2">The sequence shown here is derived from an EMBL/GenBank/DDBJ whole genome shotgun (WGS) entry which is preliminary data.</text>
</comment>
<keyword evidence="3" id="KW-1185">Reference proteome</keyword>
<organism evidence="2 3">
    <name type="scientific">Cronartium quercuum f. sp. fusiforme G11</name>
    <dbReference type="NCBI Taxonomy" id="708437"/>
    <lineage>
        <taxon>Eukaryota</taxon>
        <taxon>Fungi</taxon>
        <taxon>Dikarya</taxon>
        <taxon>Basidiomycota</taxon>
        <taxon>Pucciniomycotina</taxon>
        <taxon>Pucciniomycetes</taxon>
        <taxon>Pucciniales</taxon>
        <taxon>Coleosporiaceae</taxon>
        <taxon>Cronartium</taxon>
    </lineage>
</organism>
<protein>
    <submittedName>
        <fullName evidence="2">Uncharacterized protein</fullName>
    </submittedName>
</protein>
<name>A0A9P6TGM7_9BASI</name>
<dbReference type="Proteomes" id="UP000886653">
    <property type="component" value="Unassembled WGS sequence"/>
</dbReference>
<evidence type="ECO:0000313" key="2">
    <source>
        <dbReference type="EMBL" id="KAG0149933.1"/>
    </source>
</evidence>
<accession>A0A9P6TGM7</accession>
<gene>
    <name evidence="2" type="ORF">CROQUDRAFT_88484</name>
</gene>
<dbReference type="EMBL" id="MU167223">
    <property type="protein sequence ID" value="KAG0149933.1"/>
    <property type="molecule type" value="Genomic_DNA"/>
</dbReference>
<feature type="region of interest" description="Disordered" evidence="1">
    <location>
        <begin position="46"/>
        <end position="68"/>
    </location>
</feature>
<evidence type="ECO:0000256" key="1">
    <source>
        <dbReference type="SAM" id="MobiDB-lite"/>
    </source>
</evidence>
<dbReference type="AlphaFoldDB" id="A0A9P6TGM7"/>
<reference evidence="2" key="1">
    <citation type="submission" date="2013-11" db="EMBL/GenBank/DDBJ databases">
        <title>Genome sequence of the fusiform rust pathogen reveals effectors for host alternation and coevolution with pine.</title>
        <authorList>
            <consortium name="DOE Joint Genome Institute"/>
            <person name="Smith K."/>
            <person name="Pendleton A."/>
            <person name="Kubisiak T."/>
            <person name="Anderson C."/>
            <person name="Salamov A."/>
            <person name="Aerts A."/>
            <person name="Riley R."/>
            <person name="Clum A."/>
            <person name="Lindquist E."/>
            <person name="Ence D."/>
            <person name="Campbell M."/>
            <person name="Kronenberg Z."/>
            <person name="Feau N."/>
            <person name="Dhillon B."/>
            <person name="Hamelin R."/>
            <person name="Burleigh J."/>
            <person name="Smith J."/>
            <person name="Yandell M."/>
            <person name="Nelson C."/>
            <person name="Grigoriev I."/>
            <person name="Davis J."/>
        </authorList>
    </citation>
    <scope>NUCLEOTIDE SEQUENCE</scope>
    <source>
        <strain evidence="2">G11</strain>
    </source>
</reference>